<protein>
    <recommendedName>
        <fullName evidence="1">C2 domain-containing protein</fullName>
    </recommendedName>
</protein>
<dbReference type="Gene3D" id="2.60.40.150">
    <property type="entry name" value="C2 domain"/>
    <property type="match status" value="1"/>
</dbReference>
<proteinExistence type="predicted"/>
<accession>A0A0D2KRM4</accession>
<name>A0A0D2KRM4_9CHLO</name>
<dbReference type="STRING" id="145388.A0A0D2KRM4"/>
<keyword evidence="3" id="KW-1185">Reference proteome</keyword>
<dbReference type="PROSITE" id="PS50004">
    <property type="entry name" value="C2"/>
    <property type="match status" value="1"/>
</dbReference>
<sequence length="227" mass="24059">MQTRTIWRDLDPTWDEWFQVDNVDPGTVVTLSVWDKDTCSTDDLMGSVAWRFDPLSDDSSGYQQSQRAHKASSKRQQLLAALGGATAALGGAAAAVMRAPAGAQPGDAAVVPAAAAAAAAREGAFCPFPQQQVAGQPGVTEVTLRLEHPTRRGAAAGKLHLQVASRPSAAPGAPRMQGPVRCRQNLSLLAGMVLGKWGESQVSWRVGGGAVGRPLRCRRGWGWYESM</sequence>
<feature type="domain" description="C2" evidence="1">
    <location>
        <begin position="1"/>
        <end position="69"/>
    </location>
</feature>
<dbReference type="GeneID" id="25742640"/>
<dbReference type="Proteomes" id="UP000054498">
    <property type="component" value="Unassembled WGS sequence"/>
</dbReference>
<dbReference type="SUPFAM" id="SSF49562">
    <property type="entry name" value="C2 domain (Calcium/lipid-binding domain, CaLB)"/>
    <property type="match status" value="1"/>
</dbReference>
<reference evidence="2 3" key="1">
    <citation type="journal article" date="2013" name="BMC Genomics">
        <title>Reconstruction of the lipid metabolism for the microalga Monoraphidium neglectum from its genome sequence reveals characteristics suitable for biofuel production.</title>
        <authorList>
            <person name="Bogen C."/>
            <person name="Al-Dilaimi A."/>
            <person name="Albersmeier A."/>
            <person name="Wichmann J."/>
            <person name="Grundmann M."/>
            <person name="Rupp O."/>
            <person name="Lauersen K.J."/>
            <person name="Blifernez-Klassen O."/>
            <person name="Kalinowski J."/>
            <person name="Goesmann A."/>
            <person name="Mussgnug J.H."/>
            <person name="Kruse O."/>
        </authorList>
    </citation>
    <scope>NUCLEOTIDE SEQUENCE [LARGE SCALE GENOMIC DNA]</scope>
    <source>
        <strain evidence="2 3">SAG 48.87</strain>
    </source>
</reference>
<dbReference type="Pfam" id="PF00168">
    <property type="entry name" value="C2"/>
    <property type="match status" value="1"/>
</dbReference>
<dbReference type="KEGG" id="mng:MNEG_9765"/>
<dbReference type="InterPro" id="IPR035892">
    <property type="entry name" value="C2_domain_sf"/>
</dbReference>
<dbReference type="CDD" id="cd00030">
    <property type="entry name" value="C2"/>
    <property type="match status" value="1"/>
</dbReference>
<dbReference type="OrthoDB" id="73919at2759"/>
<dbReference type="AlphaFoldDB" id="A0A0D2KRM4"/>
<gene>
    <name evidence="2" type="ORF">MNEG_9765</name>
</gene>
<evidence type="ECO:0000259" key="1">
    <source>
        <dbReference type="PROSITE" id="PS50004"/>
    </source>
</evidence>
<organism evidence="2 3">
    <name type="scientific">Monoraphidium neglectum</name>
    <dbReference type="NCBI Taxonomy" id="145388"/>
    <lineage>
        <taxon>Eukaryota</taxon>
        <taxon>Viridiplantae</taxon>
        <taxon>Chlorophyta</taxon>
        <taxon>core chlorophytes</taxon>
        <taxon>Chlorophyceae</taxon>
        <taxon>CS clade</taxon>
        <taxon>Sphaeropleales</taxon>
        <taxon>Selenastraceae</taxon>
        <taxon>Monoraphidium</taxon>
    </lineage>
</organism>
<dbReference type="RefSeq" id="XP_013897218.1">
    <property type="nucleotide sequence ID" value="XM_014041764.1"/>
</dbReference>
<evidence type="ECO:0000313" key="2">
    <source>
        <dbReference type="EMBL" id="KIY98198.1"/>
    </source>
</evidence>
<dbReference type="EMBL" id="KK102274">
    <property type="protein sequence ID" value="KIY98198.1"/>
    <property type="molecule type" value="Genomic_DNA"/>
</dbReference>
<dbReference type="InterPro" id="IPR000008">
    <property type="entry name" value="C2_dom"/>
</dbReference>
<evidence type="ECO:0000313" key="3">
    <source>
        <dbReference type="Proteomes" id="UP000054498"/>
    </source>
</evidence>